<dbReference type="RefSeq" id="WP_242284796.1">
    <property type="nucleotide sequence ID" value="NZ_JAKKSL010000001.1"/>
</dbReference>
<evidence type="ECO:0000259" key="3">
    <source>
        <dbReference type="PROSITE" id="PS51671"/>
    </source>
</evidence>
<feature type="domain" description="ACT" evidence="3">
    <location>
        <begin position="159"/>
        <end position="228"/>
    </location>
</feature>
<comment type="caution">
    <text evidence="4">The sequence shown here is derived from an EMBL/GenBank/DDBJ whole genome shotgun (WGS) entry which is preliminary data.</text>
</comment>
<keyword evidence="1 2" id="KW-0378">Hydrolase</keyword>
<evidence type="ECO:0000256" key="2">
    <source>
        <dbReference type="HAMAP-Rule" id="MF_00277"/>
    </source>
</evidence>
<dbReference type="EC" id="3.1.4.-" evidence="2"/>
<proteinExistence type="inferred from homology"/>
<comment type="function">
    <text evidence="2">Modifies, by uridylylation and deuridylylation, the PII regulatory proteins (GlnB and homologs), in response to the nitrogen status of the cell that GlnD senses through the glutamine level. Under low glutamine levels, catalyzes the conversion of the PII proteins and UTP to PII-UMP and PPi, while under higher glutamine levels, GlnD hydrolyzes PII-UMP to PII and UMP (deuridylylation). Thus, controls uridylylation state and activity of the PII proteins, and plays an important role in the regulation of nitrogen metabolism.</text>
</comment>
<evidence type="ECO:0000313" key="4">
    <source>
        <dbReference type="EMBL" id="MCI2283380.1"/>
    </source>
</evidence>
<comment type="similarity">
    <text evidence="2">Belongs to the GlnD family.</text>
</comment>
<dbReference type="InterPro" id="IPR010043">
    <property type="entry name" value="UTase/UR"/>
</dbReference>
<dbReference type="InterPro" id="IPR002912">
    <property type="entry name" value="ACT_dom"/>
</dbReference>
<keyword evidence="5" id="KW-1185">Reference proteome</keyword>
<feature type="domain" description="ACT" evidence="3">
    <location>
        <begin position="51"/>
        <end position="136"/>
    </location>
</feature>
<sequence length="228" mass="25845">MLNSLWKEFRADYFLRYSPEQIARHCQRIIGHNREEPLVIISPKPYRGGTEVFVFAKEKVNTFATIVELLGSKRLSIHDAKIITTKTGYTVNTFIILDSRGKALKESYQTSEIANALSTKLKQDNLCDIPLQPARREVKQFNFPLRASFIKISSKTKTMIEIIALDRPGLLGNIAQVFQQLNISIHSAKITTFGEKADDVFTISTNENAALTELEKQQLADKLTQEID</sequence>
<comment type="caution">
    <text evidence="2">Lacks conserved residue(s) required for the propagation of feature annotation.</text>
</comment>
<evidence type="ECO:0000313" key="5">
    <source>
        <dbReference type="Proteomes" id="UP001139646"/>
    </source>
</evidence>
<dbReference type="EMBL" id="JAKKSL010000001">
    <property type="protein sequence ID" value="MCI2283380.1"/>
    <property type="molecule type" value="Genomic_DNA"/>
</dbReference>
<name>A0ABS9WZZ8_9GAMM</name>
<organism evidence="4 5">
    <name type="scientific">Colwellia maritima</name>
    <dbReference type="NCBI Taxonomy" id="2912588"/>
    <lineage>
        <taxon>Bacteria</taxon>
        <taxon>Pseudomonadati</taxon>
        <taxon>Pseudomonadota</taxon>
        <taxon>Gammaproteobacteria</taxon>
        <taxon>Alteromonadales</taxon>
        <taxon>Colwelliaceae</taxon>
        <taxon>Colwellia</taxon>
    </lineage>
</organism>
<protein>
    <recommendedName>
        <fullName evidence="2">Bifunctional uridylyltransferase/uridylyl-removing enzyme</fullName>
        <shortName evidence="2">UTase/UR</shortName>
    </recommendedName>
    <alternativeName>
        <fullName evidence="2">Bifunctional [protein-PII] modification enzyme</fullName>
    </alternativeName>
    <alternativeName>
        <fullName evidence="2">Bifunctional nitrogen sensor protein</fullName>
    </alternativeName>
    <domain>
        <recommendedName>
            <fullName evidence="2">[Protein-PII] uridylyltransferase</fullName>
            <shortName evidence="2">PII uridylyltransferase</shortName>
            <shortName evidence="2">UTase</shortName>
            <ecNumber evidence="2">2.7.7.59</ecNumber>
        </recommendedName>
    </domain>
    <domain>
        <recommendedName>
            <fullName evidence="2">[Protein-PII]-UMP uridylyl-removing enzyme</fullName>
            <shortName evidence="2">UR</shortName>
            <ecNumber evidence="2">3.1.4.-</ecNumber>
        </recommendedName>
    </domain>
</protein>
<comment type="cofactor">
    <cofactor evidence="2">
        <name>Mg(2+)</name>
        <dbReference type="ChEBI" id="CHEBI:18420"/>
    </cofactor>
</comment>
<accession>A0ABS9WZZ8</accession>
<keyword evidence="2" id="KW-0548">Nucleotidyltransferase</keyword>
<comment type="catalytic activity">
    <reaction evidence="2">
        <text>[protein-PII]-uridylyl-L-tyrosine + H2O = [protein-PII]-L-tyrosine + UMP + H(+)</text>
        <dbReference type="Rhea" id="RHEA:48600"/>
        <dbReference type="Rhea" id="RHEA-COMP:12147"/>
        <dbReference type="Rhea" id="RHEA-COMP:12148"/>
        <dbReference type="ChEBI" id="CHEBI:15377"/>
        <dbReference type="ChEBI" id="CHEBI:15378"/>
        <dbReference type="ChEBI" id="CHEBI:46858"/>
        <dbReference type="ChEBI" id="CHEBI:57865"/>
        <dbReference type="ChEBI" id="CHEBI:90602"/>
    </reaction>
</comment>
<dbReference type="SUPFAM" id="SSF55021">
    <property type="entry name" value="ACT-like"/>
    <property type="match status" value="1"/>
</dbReference>
<keyword evidence="2" id="KW-0808">Transferase</keyword>
<keyword evidence="2" id="KW-0460">Magnesium</keyword>
<dbReference type="CDD" id="cd04900">
    <property type="entry name" value="ACT_UUR-like_1"/>
    <property type="match status" value="1"/>
</dbReference>
<dbReference type="PANTHER" id="PTHR47320:SF1">
    <property type="entry name" value="BIFUNCTIONAL URIDYLYLTRANSFERASE_URIDYLYL-REMOVING ENZYME"/>
    <property type="match status" value="1"/>
</dbReference>
<gene>
    <name evidence="2" type="primary">glnD</name>
    <name evidence="4" type="ORF">L3081_08180</name>
</gene>
<dbReference type="Proteomes" id="UP001139646">
    <property type="component" value="Unassembled WGS sequence"/>
</dbReference>
<feature type="region of interest" description="Uridylyltransferase" evidence="2">
    <location>
        <position position="1"/>
    </location>
</feature>
<reference evidence="4" key="1">
    <citation type="submission" date="2022-01" db="EMBL/GenBank/DDBJ databases">
        <title>Colwellia maritima, isolated from seawater.</title>
        <authorList>
            <person name="Kristyanto S."/>
            <person name="Jung J."/>
            <person name="Jeon C.O."/>
        </authorList>
    </citation>
    <scope>NUCLEOTIDE SEQUENCE</scope>
    <source>
        <strain evidence="4">MSW7</strain>
    </source>
</reference>
<dbReference type="Gene3D" id="3.30.70.260">
    <property type="match status" value="1"/>
</dbReference>
<dbReference type="PROSITE" id="PS51671">
    <property type="entry name" value="ACT"/>
    <property type="match status" value="2"/>
</dbReference>
<comment type="catalytic activity">
    <reaction evidence="2">
        <text>[protein-PII]-L-tyrosine + UTP = [protein-PII]-uridylyl-L-tyrosine + diphosphate</text>
        <dbReference type="Rhea" id="RHEA:13673"/>
        <dbReference type="Rhea" id="RHEA-COMP:12147"/>
        <dbReference type="Rhea" id="RHEA-COMP:12148"/>
        <dbReference type="ChEBI" id="CHEBI:33019"/>
        <dbReference type="ChEBI" id="CHEBI:46398"/>
        <dbReference type="ChEBI" id="CHEBI:46858"/>
        <dbReference type="ChEBI" id="CHEBI:90602"/>
        <dbReference type="EC" id="2.7.7.59"/>
    </reaction>
</comment>
<evidence type="ECO:0000256" key="1">
    <source>
        <dbReference type="ARBA" id="ARBA00022801"/>
    </source>
</evidence>
<keyword evidence="2" id="KW-0511">Multifunctional enzyme</keyword>
<dbReference type="CDD" id="cd04899">
    <property type="entry name" value="ACT_ACR-UUR-like_2"/>
    <property type="match status" value="1"/>
</dbReference>
<dbReference type="EC" id="2.7.7.59" evidence="2"/>
<dbReference type="HAMAP" id="MF_00277">
    <property type="entry name" value="PII_uridylyl_transf"/>
    <property type="match status" value="1"/>
</dbReference>
<dbReference type="Pfam" id="PF01842">
    <property type="entry name" value="ACT"/>
    <property type="match status" value="1"/>
</dbReference>
<dbReference type="PANTHER" id="PTHR47320">
    <property type="entry name" value="BIFUNCTIONAL URIDYLYLTRANSFERASE/URIDYLYL-REMOVING ENZYME"/>
    <property type="match status" value="1"/>
</dbReference>
<dbReference type="InterPro" id="IPR045865">
    <property type="entry name" value="ACT-like_dom_sf"/>
</dbReference>
<comment type="activity regulation">
    <text evidence="2">Uridylyltransferase (UTase) activity is inhibited by glutamine, while glutamine activates uridylyl-removing (UR) activity.</text>
</comment>
<comment type="domain">
    <text evidence="2">Has four distinct domains: an N-terminal nucleotidyltransferase (NT) domain responsible for UTase activity, a central HD domain that encodes UR activity, and two C-terminal ACT domains that seem to have a role in glutamine sensing.</text>
</comment>